<keyword evidence="3" id="KW-0732">Signal</keyword>
<dbReference type="InterPro" id="IPR018253">
    <property type="entry name" value="DnaJ_domain_CS"/>
</dbReference>
<keyword evidence="5" id="KW-0346">Stress response</keyword>
<organism evidence="5 6">
    <name type="scientific">Aureococcus anophagefferens</name>
    <name type="common">Harmful bloom alga</name>
    <dbReference type="NCBI Taxonomy" id="44056"/>
    <lineage>
        <taxon>Eukaryota</taxon>
        <taxon>Sar</taxon>
        <taxon>Stramenopiles</taxon>
        <taxon>Ochrophyta</taxon>
        <taxon>Pelagophyceae</taxon>
        <taxon>Pelagomonadales</taxon>
        <taxon>Pelagomonadaceae</taxon>
        <taxon>Aureococcus</taxon>
    </lineage>
</organism>
<name>A0ABR1G3U9_AURAN</name>
<dbReference type="PROSITE" id="PS00636">
    <property type="entry name" value="DNAJ_1"/>
    <property type="match status" value="1"/>
</dbReference>
<gene>
    <name evidence="5" type="ORF">SO694_00084190</name>
</gene>
<evidence type="ECO:0000256" key="3">
    <source>
        <dbReference type="SAM" id="SignalP"/>
    </source>
</evidence>
<evidence type="ECO:0000256" key="2">
    <source>
        <dbReference type="SAM" id="MobiDB-lite"/>
    </source>
</evidence>
<protein>
    <submittedName>
        <fullName evidence="5">Heat shock protein</fullName>
    </submittedName>
</protein>
<dbReference type="InterPro" id="IPR036869">
    <property type="entry name" value="J_dom_sf"/>
</dbReference>
<dbReference type="SMART" id="SM00271">
    <property type="entry name" value="DnaJ"/>
    <property type="match status" value="1"/>
</dbReference>
<dbReference type="CDD" id="cd06257">
    <property type="entry name" value="DnaJ"/>
    <property type="match status" value="1"/>
</dbReference>
<dbReference type="Gene3D" id="1.10.287.110">
    <property type="entry name" value="DnaJ domain"/>
    <property type="match status" value="1"/>
</dbReference>
<accession>A0ABR1G3U9</accession>
<dbReference type="SUPFAM" id="SSF46565">
    <property type="entry name" value="Chaperone J-domain"/>
    <property type="match status" value="1"/>
</dbReference>
<feature type="compositionally biased region" description="Acidic residues" evidence="2">
    <location>
        <begin position="185"/>
        <end position="203"/>
    </location>
</feature>
<dbReference type="PANTHER" id="PTHR44145:SF3">
    <property type="entry name" value="DNAJ HOMOLOG SUBFAMILY A MEMBER 3, MITOCHONDRIAL"/>
    <property type="match status" value="1"/>
</dbReference>
<proteinExistence type="predicted"/>
<dbReference type="PRINTS" id="PR00625">
    <property type="entry name" value="JDOMAIN"/>
</dbReference>
<feature type="chain" id="PRO_5046184200" evidence="3">
    <location>
        <begin position="19"/>
        <end position="297"/>
    </location>
</feature>
<sequence>MRALGALVAAALAWRAAGDHYRTLGVKPRAKEAEIKKAYRSLAKQWHPDKNPGNAQAAEKFSEIASAYEVLSDAAQRRDYDHERCNMHGFGANFRQAPRGRGRQPQFVRVVRNGRVYHVPVDEFAGFDQFHGFDGRGYDDGWSVDAGVLVQCVVFGVMAAFFYLSANAAAADAERARHSAGSSADDADDDDDDGGVESEQDDLTADSSIRELKYECARRSLDISGCYEKGDLLRLLGIAPLRDDASDDGIASVDEELTAASSVMALKYECARRSLDTSGCYEKADLLRLLGIPAPMD</sequence>
<dbReference type="EMBL" id="JBBJCI010000124">
    <property type="protein sequence ID" value="KAK7247925.1"/>
    <property type="molecule type" value="Genomic_DNA"/>
</dbReference>
<evidence type="ECO:0000259" key="4">
    <source>
        <dbReference type="PROSITE" id="PS50076"/>
    </source>
</evidence>
<comment type="caution">
    <text evidence="5">The sequence shown here is derived from an EMBL/GenBank/DDBJ whole genome shotgun (WGS) entry which is preliminary data.</text>
</comment>
<keyword evidence="6" id="KW-1185">Reference proteome</keyword>
<reference evidence="5 6" key="1">
    <citation type="submission" date="2024-03" db="EMBL/GenBank/DDBJ databases">
        <title>Aureococcus anophagefferens CCMP1851 and Kratosvirus quantuckense: Draft genome of a second virus-susceptible host strain in the model system.</title>
        <authorList>
            <person name="Chase E."/>
            <person name="Truchon A.R."/>
            <person name="Schepens W."/>
            <person name="Wilhelm S.W."/>
        </authorList>
    </citation>
    <scope>NUCLEOTIDE SEQUENCE [LARGE SCALE GENOMIC DNA]</scope>
    <source>
        <strain evidence="5 6">CCMP1851</strain>
    </source>
</reference>
<evidence type="ECO:0000256" key="1">
    <source>
        <dbReference type="ARBA" id="ARBA00023186"/>
    </source>
</evidence>
<evidence type="ECO:0000313" key="5">
    <source>
        <dbReference type="EMBL" id="KAK7247925.1"/>
    </source>
</evidence>
<dbReference type="PANTHER" id="PTHR44145">
    <property type="entry name" value="DNAJ HOMOLOG SUBFAMILY A MEMBER 3, MITOCHONDRIAL"/>
    <property type="match status" value="1"/>
</dbReference>
<dbReference type="PROSITE" id="PS50076">
    <property type="entry name" value="DNAJ_2"/>
    <property type="match status" value="1"/>
</dbReference>
<dbReference type="InterPro" id="IPR001623">
    <property type="entry name" value="DnaJ_domain"/>
</dbReference>
<feature type="domain" description="J" evidence="4">
    <location>
        <begin position="19"/>
        <end position="84"/>
    </location>
</feature>
<evidence type="ECO:0000313" key="6">
    <source>
        <dbReference type="Proteomes" id="UP001363151"/>
    </source>
</evidence>
<feature type="signal peptide" evidence="3">
    <location>
        <begin position="1"/>
        <end position="18"/>
    </location>
</feature>
<feature type="region of interest" description="Disordered" evidence="2">
    <location>
        <begin position="178"/>
        <end position="203"/>
    </location>
</feature>
<dbReference type="Proteomes" id="UP001363151">
    <property type="component" value="Unassembled WGS sequence"/>
</dbReference>
<dbReference type="Pfam" id="PF00226">
    <property type="entry name" value="DnaJ"/>
    <property type="match status" value="1"/>
</dbReference>
<keyword evidence="1" id="KW-0143">Chaperone</keyword>
<dbReference type="InterPro" id="IPR051938">
    <property type="entry name" value="Apopto_cytoskel_mod"/>
</dbReference>